<dbReference type="EMBL" id="JAGPXF010000002">
    <property type="protein sequence ID" value="KAH7257739.1"/>
    <property type="molecule type" value="Genomic_DNA"/>
</dbReference>
<reference evidence="2" key="1">
    <citation type="journal article" date="2021" name="Nat. Commun.">
        <title>Genetic determinants of endophytism in the Arabidopsis root mycobiome.</title>
        <authorList>
            <person name="Mesny F."/>
            <person name="Miyauchi S."/>
            <person name="Thiergart T."/>
            <person name="Pickel B."/>
            <person name="Atanasova L."/>
            <person name="Karlsson M."/>
            <person name="Huettel B."/>
            <person name="Barry K.W."/>
            <person name="Haridas S."/>
            <person name="Chen C."/>
            <person name="Bauer D."/>
            <person name="Andreopoulos W."/>
            <person name="Pangilinan J."/>
            <person name="LaButti K."/>
            <person name="Riley R."/>
            <person name="Lipzen A."/>
            <person name="Clum A."/>
            <person name="Drula E."/>
            <person name="Henrissat B."/>
            <person name="Kohler A."/>
            <person name="Grigoriev I.V."/>
            <person name="Martin F.M."/>
            <person name="Hacquard S."/>
        </authorList>
    </citation>
    <scope>NUCLEOTIDE SEQUENCE</scope>
    <source>
        <strain evidence="2">MPI-SDFR-AT-0068</strain>
    </source>
</reference>
<gene>
    <name evidence="2" type="ORF">BKA59DRAFT_508637</name>
</gene>
<comment type="caution">
    <text evidence="2">The sequence shown here is derived from an EMBL/GenBank/DDBJ whole genome shotgun (WGS) entry which is preliminary data.</text>
</comment>
<keyword evidence="1" id="KW-0812">Transmembrane</keyword>
<evidence type="ECO:0000313" key="2">
    <source>
        <dbReference type="EMBL" id="KAH7257739.1"/>
    </source>
</evidence>
<evidence type="ECO:0000313" key="3">
    <source>
        <dbReference type="Proteomes" id="UP000813427"/>
    </source>
</evidence>
<protein>
    <submittedName>
        <fullName evidence="2">Uncharacterized protein</fullName>
    </submittedName>
</protein>
<dbReference type="Proteomes" id="UP000813427">
    <property type="component" value="Unassembled WGS sequence"/>
</dbReference>
<accession>A0A8K0S7H2</accession>
<evidence type="ECO:0000256" key="1">
    <source>
        <dbReference type="SAM" id="Phobius"/>
    </source>
</evidence>
<dbReference type="AlphaFoldDB" id="A0A8K0S7H2"/>
<sequence>MSTTNDPWTVLVHYNNTEDLAKLIAPSWVGTANIRSTMGILQSCVVALFACIYTALHLDVPTKTAWHTVLLSKLGWVMVTLFAPEISVYMAIDHLYQARYLKSDLCAIRDKHGGPDFPIKLRYCFFIVMGGVYVDVDDMLSTSDLDQGVFNHKSKLRPFSVRINPKAVVHLAERGHWIPISRTKIDDKSKANNLQKIIVVGQKPLDIQDPKVVNPQEFKGEIAILLQRQFYAQFSHRLALFPPKASGQPLPDSMRWVESTADSKLMNGDVLPNGLGLLWYDCYYSPSITLKKQFLSRWEAILTAYPFQNRVELAQSTQPLSWLPFTSITQPLYLAHL</sequence>
<dbReference type="PANTHER" id="PTHR35043:SF7">
    <property type="entry name" value="TRANSCRIPTION FACTOR DOMAIN-CONTAINING PROTEIN"/>
    <property type="match status" value="1"/>
</dbReference>
<organism evidence="2 3">
    <name type="scientific">Fusarium tricinctum</name>
    <dbReference type="NCBI Taxonomy" id="61284"/>
    <lineage>
        <taxon>Eukaryota</taxon>
        <taxon>Fungi</taxon>
        <taxon>Dikarya</taxon>
        <taxon>Ascomycota</taxon>
        <taxon>Pezizomycotina</taxon>
        <taxon>Sordariomycetes</taxon>
        <taxon>Hypocreomycetidae</taxon>
        <taxon>Hypocreales</taxon>
        <taxon>Nectriaceae</taxon>
        <taxon>Fusarium</taxon>
        <taxon>Fusarium tricinctum species complex</taxon>
    </lineage>
</organism>
<name>A0A8K0S7H2_9HYPO</name>
<dbReference type="OrthoDB" id="3061561at2759"/>
<feature type="transmembrane region" description="Helical" evidence="1">
    <location>
        <begin position="70"/>
        <end position="92"/>
    </location>
</feature>
<keyword evidence="1" id="KW-1133">Transmembrane helix</keyword>
<dbReference type="PANTHER" id="PTHR35043">
    <property type="entry name" value="TRANSCRIPTION FACTOR DOMAIN-CONTAINING PROTEIN"/>
    <property type="match status" value="1"/>
</dbReference>
<feature type="transmembrane region" description="Helical" evidence="1">
    <location>
        <begin position="40"/>
        <end position="58"/>
    </location>
</feature>
<keyword evidence="3" id="KW-1185">Reference proteome</keyword>
<keyword evidence="1" id="KW-0472">Membrane</keyword>
<proteinExistence type="predicted"/>